<dbReference type="EMBL" id="SRHE01000911">
    <property type="protein sequence ID" value="TWW07976.1"/>
    <property type="molecule type" value="Genomic_DNA"/>
</dbReference>
<organism evidence="1 2">
    <name type="scientific">Planctomyces bekefii</name>
    <dbReference type="NCBI Taxonomy" id="1653850"/>
    <lineage>
        <taxon>Bacteria</taxon>
        <taxon>Pseudomonadati</taxon>
        <taxon>Planctomycetota</taxon>
        <taxon>Planctomycetia</taxon>
        <taxon>Planctomycetales</taxon>
        <taxon>Planctomycetaceae</taxon>
        <taxon>Planctomyces</taxon>
    </lineage>
</organism>
<keyword evidence="2" id="KW-1185">Reference proteome</keyword>
<dbReference type="Proteomes" id="UP000321083">
    <property type="component" value="Unassembled WGS sequence"/>
</dbReference>
<dbReference type="SUPFAM" id="SSF51735">
    <property type="entry name" value="NAD(P)-binding Rossmann-fold domains"/>
    <property type="match status" value="1"/>
</dbReference>
<evidence type="ECO:0000313" key="1">
    <source>
        <dbReference type="EMBL" id="TWW07976.1"/>
    </source>
</evidence>
<dbReference type="InterPro" id="IPR036291">
    <property type="entry name" value="NAD(P)-bd_dom_sf"/>
</dbReference>
<protein>
    <recommendedName>
        <fullName evidence="3">NAD(P)-binding domain-containing protein</fullName>
    </recommendedName>
</protein>
<sequence length="151" mass="16536">MQTKVALVAGPTGLVGRELVLALLKSNQHKQVIALSRRPLGPEFSSFGDRLLVRSLPTGNEALHADEFYCALGTTLKRAGSQQAFRSVDYDLVLDLAKRCQAGGTRRMILVSALGASPESALFYSRVKGETERDIKKLNFPELAIYQPSFL</sequence>
<reference evidence="1 2" key="2">
    <citation type="submission" date="2019-08" db="EMBL/GenBank/DDBJ databases">
        <authorList>
            <person name="Henke P."/>
        </authorList>
    </citation>
    <scope>NUCLEOTIDE SEQUENCE [LARGE SCALE GENOMIC DNA]</scope>
    <source>
        <strain evidence="1">Phe10_nw2017</strain>
    </source>
</reference>
<gene>
    <name evidence="1" type="ORF">E3A20_28970</name>
</gene>
<evidence type="ECO:0000313" key="2">
    <source>
        <dbReference type="Proteomes" id="UP000321083"/>
    </source>
</evidence>
<proteinExistence type="predicted"/>
<evidence type="ECO:0008006" key="3">
    <source>
        <dbReference type="Google" id="ProtNLM"/>
    </source>
</evidence>
<dbReference type="Gene3D" id="3.40.50.720">
    <property type="entry name" value="NAD(P)-binding Rossmann-like Domain"/>
    <property type="match status" value="1"/>
</dbReference>
<reference evidence="1 2" key="1">
    <citation type="submission" date="2019-08" db="EMBL/GenBank/DDBJ databases">
        <title>100 year-old enigma solved: identification of Planctomyces bekefii, the type genus and species of the phylum Planctomycetes.</title>
        <authorList>
            <person name="Svetlana D.N."/>
            <person name="Overmann J."/>
        </authorList>
    </citation>
    <scope>NUCLEOTIDE SEQUENCE [LARGE SCALE GENOMIC DNA]</scope>
    <source>
        <strain evidence="1">Phe10_nw2017</strain>
    </source>
</reference>
<dbReference type="PANTHER" id="PTHR14097:SF7">
    <property type="entry name" value="OXIDOREDUCTASE HTATIP2"/>
    <property type="match status" value="1"/>
</dbReference>
<comment type="caution">
    <text evidence="1">The sequence shown here is derived from an EMBL/GenBank/DDBJ whole genome shotgun (WGS) entry which is preliminary data.</text>
</comment>
<dbReference type="PANTHER" id="PTHR14097">
    <property type="entry name" value="OXIDOREDUCTASE HTATIP2"/>
    <property type="match status" value="1"/>
</dbReference>
<name>A0A5C6LZN7_9PLAN</name>
<dbReference type="AlphaFoldDB" id="A0A5C6LZN7"/>
<accession>A0A5C6LZN7</accession>